<reference evidence="2" key="1">
    <citation type="journal article" date="2017" name="Appl. Environ. Microbiol.">
        <title>Molecular characterization of an Endozoicomonas-like organism causing infection in king scallop Pecten maximus L.</title>
        <authorList>
            <person name="Cano I."/>
            <person name="van Aerle R."/>
            <person name="Ross S."/>
            <person name="Verner-Jeffreys D.W."/>
            <person name="Paley R.K."/>
            <person name="Rimmer G."/>
            <person name="Ryder D."/>
            <person name="Hooper P."/>
            <person name="Stone D."/>
            <person name="Feist S.W."/>
        </authorList>
    </citation>
    <scope>NUCLEOTIDE SEQUENCE</scope>
</reference>
<keyword evidence="1" id="KW-0812">Transmembrane</keyword>
<name>A0A2H9TA74_9ZZZZ</name>
<gene>
    <name evidence="2" type="ORF">CI610_00924</name>
</gene>
<protein>
    <recommendedName>
        <fullName evidence="3">Type IV pilus modification protein PilV</fullName>
    </recommendedName>
</protein>
<dbReference type="InterPro" id="IPR013362">
    <property type="entry name" value="Pilus_4_PilV"/>
</dbReference>
<feature type="transmembrane region" description="Helical" evidence="1">
    <location>
        <begin position="12"/>
        <end position="34"/>
    </location>
</feature>
<dbReference type="NCBIfam" id="TIGR02532">
    <property type="entry name" value="IV_pilin_GFxxxE"/>
    <property type="match status" value="1"/>
</dbReference>
<dbReference type="EMBL" id="NSIT01000032">
    <property type="protein sequence ID" value="PJE80113.1"/>
    <property type="molecule type" value="Genomic_DNA"/>
</dbReference>
<sequence>MKKDLTHQDGFGLMEVLIAMLVIALGISGVYTLLQKSLSWHRSSVIRSQGFIVASDMLERLTLNRPHAFASDDYVIIEDNPFVNKCDDYHYPSGCESSVCTPQQLAAYDQKQWQFQLACNLPFARGRVFYELSGGRRVYTIEVVFLPVEGEPQPEVIRLSHRL</sequence>
<dbReference type="AlphaFoldDB" id="A0A2H9TA74"/>
<evidence type="ECO:0000256" key="1">
    <source>
        <dbReference type="SAM" id="Phobius"/>
    </source>
</evidence>
<dbReference type="InterPro" id="IPR012902">
    <property type="entry name" value="N_methyl_site"/>
</dbReference>
<accession>A0A2H9TA74</accession>
<proteinExistence type="predicted"/>
<dbReference type="NCBIfam" id="TIGR02523">
    <property type="entry name" value="type_IV_pilV"/>
    <property type="match status" value="1"/>
</dbReference>
<dbReference type="Pfam" id="PF07963">
    <property type="entry name" value="N_methyl"/>
    <property type="match status" value="1"/>
</dbReference>
<keyword evidence="1" id="KW-1133">Transmembrane helix</keyword>
<organism evidence="2">
    <name type="scientific">invertebrate metagenome</name>
    <dbReference type="NCBI Taxonomy" id="1711999"/>
    <lineage>
        <taxon>unclassified sequences</taxon>
        <taxon>metagenomes</taxon>
        <taxon>organismal metagenomes</taxon>
    </lineage>
</organism>
<comment type="caution">
    <text evidence="2">The sequence shown here is derived from an EMBL/GenBank/DDBJ whole genome shotgun (WGS) entry which is preliminary data.</text>
</comment>
<evidence type="ECO:0000313" key="2">
    <source>
        <dbReference type="EMBL" id="PJE80113.1"/>
    </source>
</evidence>
<evidence type="ECO:0008006" key="3">
    <source>
        <dbReference type="Google" id="ProtNLM"/>
    </source>
</evidence>
<keyword evidence="1" id="KW-0472">Membrane</keyword>